<organism evidence="3">
    <name type="scientific">Fagus sylvatica</name>
    <name type="common">Beechnut</name>
    <dbReference type="NCBI Taxonomy" id="28930"/>
    <lineage>
        <taxon>Eukaryota</taxon>
        <taxon>Viridiplantae</taxon>
        <taxon>Streptophyta</taxon>
        <taxon>Embryophyta</taxon>
        <taxon>Tracheophyta</taxon>
        <taxon>Spermatophyta</taxon>
        <taxon>Magnoliopsida</taxon>
        <taxon>eudicotyledons</taxon>
        <taxon>Gunneridae</taxon>
        <taxon>Pentapetalae</taxon>
        <taxon>rosids</taxon>
        <taxon>fabids</taxon>
        <taxon>Fagales</taxon>
        <taxon>Fagaceae</taxon>
        <taxon>Fagus</taxon>
    </lineage>
</organism>
<dbReference type="InterPro" id="IPR027417">
    <property type="entry name" value="P-loop_NTPase"/>
</dbReference>
<dbReference type="PRINTS" id="PR00364">
    <property type="entry name" value="DISEASERSIST"/>
</dbReference>
<dbReference type="InterPro" id="IPR032675">
    <property type="entry name" value="LRR_dom_sf"/>
</dbReference>
<dbReference type="PANTHER" id="PTHR36766">
    <property type="entry name" value="PLANT BROAD-SPECTRUM MILDEW RESISTANCE PROTEIN RPW8"/>
    <property type="match status" value="1"/>
</dbReference>
<dbReference type="PANTHER" id="PTHR36766:SF40">
    <property type="entry name" value="DISEASE RESISTANCE PROTEIN RGA3"/>
    <property type="match status" value="1"/>
</dbReference>
<dbReference type="Gene3D" id="1.10.8.430">
    <property type="entry name" value="Helical domain of apoptotic protease-activating factors"/>
    <property type="match status" value="1"/>
</dbReference>
<evidence type="ECO:0000313" key="3">
    <source>
        <dbReference type="EMBL" id="SPC96823.1"/>
    </source>
</evidence>
<evidence type="ECO:0000259" key="2">
    <source>
        <dbReference type="Pfam" id="PF00931"/>
    </source>
</evidence>
<dbReference type="GO" id="GO:0006952">
    <property type="term" value="P:defense response"/>
    <property type="evidence" value="ECO:0007669"/>
    <property type="project" value="UniProtKB-KW"/>
</dbReference>
<proteinExistence type="predicted"/>
<gene>
    <name evidence="3" type="ORF">FSB_LOCUS24705</name>
</gene>
<dbReference type="Gene3D" id="3.80.10.10">
    <property type="entry name" value="Ribonuclease Inhibitor"/>
    <property type="match status" value="1"/>
</dbReference>
<protein>
    <recommendedName>
        <fullName evidence="2">NB-ARC domain-containing protein</fullName>
    </recommendedName>
</protein>
<dbReference type="EMBL" id="OIVN01001706">
    <property type="protein sequence ID" value="SPC96823.1"/>
    <property type="molecule type" value="Genomic_DNA"/>
</dbReference>
<keyword evidence="1" id="KW-0611">Plant defense</keyword>
<feature type="domain" description="NB-ARC" evidence="2">
    <location>
        <begin position="34"/>
        <end position="173"/>
    </location>
</feature>
<dbReference type="AlphaFoldDB" id="A0A2N9GBA5"/>
<accession>A0A2N9GBA5</accession>
<dbReference type="SUPFAM" id="SSF52540">
    <property type="entry name" value="P-loop containing nucleoside triphosphate hydrolases"/>
    <property type="match status" value="1"/>
</dbReference>
<dbReference type="Gene3D" id="3.40.50.300">
    <property type="entry name" value="P-loop containing nucleotide triphosphate hydrolases"/>
    <property type="match status" value="1"/>
</dbReference>
<reference evidence="3" key="1">
    <citation type="submission" date="2018-02" db="EMBL/GenBank/DDBJ databases">
        <authorList>
            <person name="Cohen D.B."/>
            <person name="Kent A.D."/>
        </authorList>
    </citation>
    <scope>NUCLEOTIDE SEQUENCE</scope>
</reference>
<dbReference type="InterPro" id="IPR002182">
    <property type="entry name" value="NB-ARC"/>
</dbReference>
<evidence type="ECO:0000256" key="1">
    <source>
        <dbReference type="ARBA" id="ARBA00022821"/>
    </source>
</evidence>
<name>A0A2N9GBA5_FAGSY</name>
<dbReference type="InterPro" id="IPR042197">
    <property type="entry name" value="Apaf_helical"/>
</dbReference>
<dbReference type="FunFam" id="1.10.8.430:FF:000003">
    <property type="entry name" value="Probable disease resistance protein At5g66910"/>
    <property type="match status" value="1"/>
</dbReference>
<dbReference type="GO" id="GO:0043531">
    <property type="term" value="F:ADP binding"/>
    <property type="evidence" value="ECO:0007669"/>
    <property type="project" value="InterPro"/>
</dbReference>
<sequence length="424" mass="49504">MRGNESKGKLILKRKAIELLPYAVWVVWERPLLLAKMVYNDDKVKQHFECRAWVFISQQCQRRNVWEGILFSLLSPSKEQRDEIGKLRDDEIVEKLLQVQRERKCLVIVDDIWNTEHWDILCKAFPVKDTGSKILLTTRNRDVALHADPRGFLHNLQLLNDQKSWELLEKIAISWREDSIIKTNMESLGNEMLKYCGGLPLAITVLGGLLAAKHTQEEWDDVHRHVKSYLNAISQRILRYQQTELVRMWMAEGFIQKIQHERGREDTMEDVRRTIFTGASAEVHGSGGEKSAHLEGSKLVESMILCETFAYQKPKRKIFSKSPIFVPWKRVKCILLQSLVLQHLLDLEEWRVEEGAMPSLCRLQIESCLSLRMIPDGLRFVTTLRELEIKRMRKTFKDRVDKGGEDFCKVEHMSSLVFQDCDMD</sequence>
<dbReference type="Pfam" id="PF00931">
    <property type="entry name" value="NB-ARC"/>
    <property type="match status" value="1"/>
</dbReference>